<dbReference type="RefSeq" id="WP_219872447.1">
    <property type="nucleotide sequence ID" value="NZ_JAHZIJ010000006.1"/>
</dbReference>
<feature type="domain" description="VTT" evidence="3">
    <location>
        <begin position="46"/>
        <end position="145"/>
    </location>
</feature>
<dbReference type="PANTHER" id="PTHR42709">
    <property type="entry name" value="ALKALINE PHOSPHATASE LIKE PROTEIN"/>
    <property type="match status" value="1"/>
</dbReference>
<gene>
    <name evidence="4" type="ORF">K0T92_10595</name>
</gene>
<keyword evidence="2" id="KW-0812">Transmembrane</keyword>
<feature type="transmembrane region" description="Helical" evidence="2">
    <location>
        <begin position="128"/>
        <end position="149"/>
    </location>
</feature>
<dbReference type="EMBL" id="JAHZIJ010000006">
    <property type="protein sequence ID" value="MBW7475196.1"/>
    <property type="molecule type" value="Genomic_DNA"/>
</dbReference>
<dbReference type="PANTHER" id="PTHR42709:SF11">
    <property type="entry name" value="DEDA FAMILY PROTEIN"/>
    <property type="match status" value="1"/>
</dbReference>
<dbReference type="Proteomes" id="UP000812277">
    <property type="component" value="Unassembled WGS sequence"/>
</dbReference>
<evidence type="ECO:0000313" key="4">
    <source>
        <dbReference type="EMBL" id="MBW7475196.1"/>
    </source>
</evidence>
<organism evidence="4 5">
    <name type="scientific">Paenibacillus oenotherae</name>
    <dbReference type="NCBI Taxonomy" id="1435645"/>
    <lineage>
        <taxon>Bacteria</taxon>
        <taxon>Bacillati</taxon>
        <taxon>Bacillota</taxon>
        <taxon>Bacilli</taxon>
        <taxon>Bacillales</taxon>
        <taxon>Paenibacillaceae</taxon>
        <taxon>Paenibacillus</taxon>
    </lineage>
</organism>
<keyword evidence="2" id="KW-1133">Transmembrane helix</keyword>
<dbReference type="InterPro" id="IPR032816">
    <property type="entry name" value="VTT_dom"/>
</dbReference>
<evidence type="ECO:0000313" key="5">
    <source>
        <dbReference type="Proteomes" id="UP000812277"/>
    </source>
</evidence>
<proteinExistence type="inferred from homology"/>
<feature type="transmembrane region" description="Helical" evidence="2">
    <location>
        <begin position="12"/>
        <end position="34"/>
    </location>
</feature>
<dbReference type="InterPro" id="IPR051311">
    <property type="entry name" value="DedA_domain"/>
</dbReference>
<keyword evidence="2" id="KW-0472">Membrane</keyword>
<feature type="transmembrane region" description="Helical" evidence="2">
    <location>
        <begin position="46"/>
        <end position="69"/>
    </location>
</feature>
<evidence type="ECO:0000256" key="2">
    <source>
        <dbReference type="SAM" id="Phobius"/>
    </source>
</evidence>
<accession>A0ABS7D5U4</accession>
<name>A0ABS7D5U4_9BACL</name>
<dbReference type="Pfam" id="PF09335">
    <property type="entry name" value="VTT_dom"/>
    <property type="match status" value="1"/>
</dbReference>
<evidence type="ECO:0000259" key="3">
    <source>
        <dbReference type="Pfam" id="PF09335"/>
    </source>
</evidence>
<feature type="transmembrane region" description="Helical" evidence="2">
    <location>
        <begin position="161"/>
        <end position="179"/>
    </location>
</feature>
<comment type="similarity">
    <text evidence="1">Belongs to the DedA family.</text>
</comment>
<comment type="caution">
    <text evidence="4">The sequence shown here is derived from an EMBL/GenBank/DDBJ whole genome shotgun (WGS) entry which is preliminary data.</text>
</comment>
<reference evidence="4 5" key="1">
    <citation type="submission" date="2021-07" db="EMBL/GenBank/DDBJ databases">
        <title>Paenibacillus radiodurans sp. nov., isolated from the southeastern edge of Tengger Desert.</title>
        <authorList>
            <person name="Zhang G."/>
        </authorList>
    </citation>
    <scope>NUCLEOTIDE SEQUENCE [LARGE SCALE GENOMIC DNA]</scope>
    <source>
        <strain evidence="4 5">DT7-4</strain>
    </source>
</reference>
<keyword evidence="5" id="KW-1185">Reference proteome</keyword>
<evidence type="ECO:0000256" key="1">
    <source>
        <dbReference type="ARBA" id="ARBA00010792"/>
    </source>
</evidence>
<sequence>MFQKIIDFLENFGVWGLFIHSIADAIIFPVPAFFTQVSLSVVNPSSAIWLATAGFIGCLLGTPVGYYIGKVLGKSILYRFLKKEWIDSATNLFKKNGEAAILIGSFTPIPFKVFTILSGSLAFPLWKLIVYAAIGRAIKFYAIGLLFYYYGRAAKGMVHEVSTYIFLIGVPVLIIGLLIKRKYGKKKQEAESGQNVTLDSTPSE</sequence>
<protein>
    <submittedName>
        <fullName evidence="4">VTT domain-containing protein</fullName>
    </submittedName>
</protein>